<gene>
    <name evidence="2" type="ORF">BDP27DRAFT_1428041</name>
</gene>
<sequence length="298" mass="32943">MPGMLYVIATFIFFTLATISIPLDLVGRSMGFFANLETQEGVDIFRVESVPYYIFAIAGIFSDAMMIHRCYRLWNSRKSVIILPLLGLIAICILEVLSLKEDLLDPFVGAATETTIETTEATTMFTSRIYGCASLAENIILTGLMAGRVWWLERRMKSILIAGKTESKAQVSQSLLGPILQSGALNPIFLSIWVATAYLQLPGQTSLQFLTPCALTQVFGISSTLIVLSIGIGLASDSRTHMFDEENQSRLISKNLEESDSYTEITQDGVRPSIDSIQPFALKYDHDALSEPLRPEHS</sequence>
<feature type="transmembrane region" description="Helical" evidence="1">
    <location>
        <begin position="50"/>
        <end position="68"/>
    </location>
</feature>
<proteinExistence type="predicted"/>
<evidence type="ECO:0000256" key="1">
    <source>
        <dbReference type="SAM" id="Phobius"/>
    </source>
</evidence>
<keyword evidence="3" id="KW-1185">Reference proteome</keyword>
<dbReference type="EMBL" id="JADNRY010000175">
    <property type="protein sequence ID" value="KAF9062336.1"/>
    <property type="molecule type" value="Genomic_DNA"/>
</dbReference>
<feature type="transmembrane region" description="Helical" evidence="1">
    <location>
        <begin position="171"/>
        <end position="194"/>
    </location>
</feature>
<keyword evidence="1" id="KW-0472">Membrane</keyword>
<evidence type="ECO:0000313" key="3">
    <source>
        <dbReference type="Proteomes" id="UP000772434"/>
    </source>
</evidence>
<evidence type="ECO:0000313" key="2">
    <source>
        <dbReference type="EMBL" id="KAF9062336.1"/>
    </source>
</evidence>
<name>A0A9P5PFC2_9AGAR</name>
<reference evidence="2" key="1">
    <citation type="submission" date="2020-11" db="EMBL/GenBank/DDBJ databases">
        <authorList>
            <consortium name="DOE Joint Genome Institute"/>
            <person name="Ahrendt S."/>
            <person name="Riley R."/>
            <person name="Andreopoulos W."/>
            <person name="Labutti K."/>
            <person name="Pangilinan J."/>
            <person name="Ruiz-Duenas F.J."/>
            <person name="Barrasa J.M."/>
            <person name="Sanchez-Garcia M."/>
            <person name="Camarero S."/>
            <person name="Miyauchi S."/>
            <person name="Serrano A."/>
            <person name="Linde D."/>
            <person name="Babiker R."/>
            <person name="Drula E."/>
            <person name="Ayuso-Fernandez I."/>
            <person name="Pacheco R."/>
            <person name="Padilla G."/>
            <person name="Ferreira P."/>
            <person name="Barriuso J."/>
            <person name="Kellner H."/>
            <person name="Castanera R."/>
            <person name="Alfaro M."/>
            <person name="Ramirez L."/>
            <person name="Pisabarro A.G."/>
            <person name="Kuo A."/>
            <person name="Tritt A."/>
            <person name="Lipzen A."/>
            <person name="He G."/>
            <person name="Yan M."/>
            <person name="Ng V."/>
            <person name="Cullen D."/>
            <person name="Martin F."/>
            <person name="Rosso M.-N."/>
            <person name="Henrissat B."/>
            <person name="Hibbett D."/>
            <person name="Martinez A.T."/>
            <person name="Grigoriev I.V."/>
        </authorList>
    </citation>
    <scope>NUCLEOTIDE SEQUENCE</scope>
    <source>
        <strain evidence="2">AH 40177</strain>
    </source>
</reference>
<comment type="caution">
    <text evidence="2">The sequence shown here is derived from an EMBL/GenBank/DDBJ whole genome shotgun (WGS) entry which is preliminary data.</text>
</comment>
<keyword evidence="1" id="KW-1133">Transmembrane helix</keyword>
<dbReference type="AlphaFoldDB" id="A0A9P5PFC2"/>
<accession>A0A9P5PFC2</accession>
<dbReference type="Proteomes" id="UP000772434">
    <property type="component" value="Unassembled WGS sequence"/>
</dbReference>
<feature type="transmembrane region" description="Helical" evidence="1">
    <location>
        <begin position="80"/>
        <end position="99"/>
    </location>
</feature>
<organism evidence="2 3">
    <name type="scientific">Rhodocollybia butyracea</name>
    <dbReference type="NCBI Taxonomy" id="206335"/>
    <lineage>
        <taxon>Eukaryota</taxon>
        <taxon>Fungi</taxon>
        <taxon>Dikarya</taxon>
        <taxon>Basidiomycota</taxon>
        <taxon>Agaricomycotina</taxon>
        <taxon>Agaricomycetes</taxon>
        <taxon>Agaricomycetidae</taxon>
        <taxon>Agaricales</taxon>
        <taxon>Marasmiineae</taxon>
        <taxon>Omphalotaceae</taxon>
        <taxon>Rhodocollybia</taxon>
    </lineage>
</organism>
<feature type="transmembrane region" description="Helical" evidence="1">
    <location>
        <begin position="214"/>
        <end position="235"/>
    </location>
</feature>
<protein>
    <submittedName>
        <fullName evidence="2">Uncharacterized protein</fullName>
    </submittedName>
</protein>
<keyword evidence="1" id="KW-0812">Transmembrane</keyword>
<dbReference type="OrthoDB" id="3039972at2759"/>
<feature type="transmembrane region" description="Helical" evidence="1">
    <location>
        <begin position="128"/>
        <end position="151"/>
    </location>
</feature>